<keyword evidence="2" id="KW-0966">Cell projection</keyword>
<dbReference type="EMBL" id="SMSI01000001">
    <property type="protein sequence ID" value="TDH38259.1"/>
    <property type="molecule type" value="Genomic_DNA"/>
</dbReference>
<feature type="transmembrane region" description="Helical" evidence="1">
    <location>
        <begin position="27"/>
        <end position="48"/>
    </location>
</feature>
<dbReference type="AlphaFoldDB" id="A0A4R5PMV6"/>
<dbReference type="OrthoDB" id="7926359at2"/>
<keyword evidence="3" id="KW-1185">Reference proteome</keyword>
<evidence type="ECO:0000313" key="3">
    <source>
        <dbReference type="Proteomes" id="UP000295131"/>
    </source>
</evidence>
<reference evidence="2 3" key="1">
    <citation type="journal article" date="2013" name="Int. J. Syst. Evol. Microbiol.">
        <title>Hoeflea suaedae sp. nov., an endophytic bacterium isolated from the root of the halophyte Suaeda maritima.</title>
        <authorList>
            <person name="Chung E.J."/>
            <person name="Park J.A."/>
            <person name="Pramanik P."/>
            <person name="Bibi F."/>
            <person name="Jeon C.O."/>
            <person name="Chung Y.R."/>
        </authorList>
    </citation>
    <scope>NUCLEOTIDE SEQUENCE [LARGE SCALE GENOMIC DNA]</scope>
    <source>
        <strain evidence="2 3">YC6898</strain>
    </source>
</reference>
<evidence type="ECO:0000256" key="1">
    <source>
        <dbReference type="SAM" id="Phobius"/>
    </source>
</evidence>
<keyword evidence="2" id="KW-0969">Cilium</keyword>
<accession>A0A4R5PMV6</accession>
<keyword evidence="2" id="KW-0282">Flagellum</keyword>
<organism evidence="2 3">
    <name type="scientific">Pseudohoeflea suaedae</name>
    <dbReference type="NCBI Taxonomy" id="877384"/>
    <lineage>
        <taxon>Bacteria</taxon>
        <taxon>Pseudomonadati</taxon>
        <taxon>Pseudomonadota</taxon>
        <taxon>Alphaproteobacteria</taxon>
        <taxon>Hyphomicrobiales</taxon>
        <taxon>Rhizobiaceae</taxon>
        <taxon>Pseudohoeflea</taxon>
    </lineage>
</organism>
<sequence>MSDLGAKAGAVDEAGRLFDRRSSGDRVLVFSGFALAAAAALFPWFVFFNQDRFDITVMPWDENRDLPEKPAMQINSISPLALTDGDSGTMSAEKLFDPITTATVGDAAEGGGLTSDAVNASLDQDFPGAPSYQLLHVANGRALIEDRSGMYLIQVGSPLPDNSILTAMEERDGKWVLITSNGDEVGE</sequence>
<keyword evidence="1" id="KW-0472">Membrane</keyword>
<proteinExistence type="predicted"/>
<gene>
    <name evidence="2" type="ORF">E2A64_03840</name>
</gene>
<evidence type="ECO:0000313" key="2">
    <source>
        <dbReference type="EMBL" id="TDH38259.1"/>
    </source>
</evidence>
<dbReference type="RefSeq" id="WP_133283093.1">
    <property type="nucleotide sequence ID" value="NZ_SMSI01000001.1"/>
</dbReference>
<comment type="caution">
    <text evidence="2">The sequence shown here is derived from an EMBL/GenBank/DDBJ whole genome shotgun (WGS) entry which is preliminary data.</text>
</comment>
<protein>
    <submittedName>
        <fullName evidence="2">Flagellar protein</fullName>
    </submittedName>
</protein>
<keyword evidence="1" id="KW-0812">Transmembrane</keyword>
<keyword evidence="1" id="KW-1133">Transmembrane helix</keyword>
<dbReference type="Proteomes" id="UP000295131">
    <property type="component" value="Unassembled WGS sequence"/>
</dbReference>
<name>A0A4R5PMV6_9HYPH</name>